<keyword evidence="1" id="KW-0694">RNA-binding</keyword>
<comment type="caution">
    <text evidence="3">The sequence shown here is derived from an EMBL/GenBank/DDBJ whole genome shotgun (WGS) entry which is preliminary data.</text>
</comment>
<dbReference type="InterPro" id="IPR035979">
    <property type="entry name" value="RBD_domain_sf"/>
</dbReference>
<dbReference type="InParanoid" id="A0A5J5EJJ5"/>
<keyword evidence="4" id="KW-1185">Reference proteome</keyword>
<dbReference type="SUPFAM" id="SSF54928">
    <property type="entry name" value="RNA-binding domain, RBD"/>
    <property type="match status" value="1"/>
</dbReference>
<name>A0A5J5EJJ5_9PEZI</name>
<gene>
    <name evidence="3" type="ORF">FN846DRAFT_970076</name>
</gene>
<protein>
    <recommendedName>
        <fullName evidence="2">RRM domain-containing protein</fullName>
    </recommendedName>
</protein>
<dbReference type="InterPro" id="IPR000504">
    <property type="entry name" value="RRM_dom"/>
</dbReference>
<dbReference type="PANTHER" id="PTHR32343:SF10">
    <property type="entry name" value="RNA-BINDING REGION RNP-1 DOMAIN-CONTAINING PROTEIN"/>
    <property type="match status" value="1"/>
</dbReference>
<dbReference type="InterPro" id="IPR012677">
    <property type="entry name" value="Nucleotide-bd_a/b_plait_sf"/>
</dbReference>
<dbReference type="GO" id="GO:0003723">
    <property type="term" value="F:RNA binding"/>
    <property type="evidence" value="ECO:0007669"/>
    <property type="project" value="UniProtKB-UniRule"/>
</dbReference>
<dbReference type="Pfam" id="PF00076">
    <property type="entry name" value="RRM_1"/>
    <property type="match status" value="1"/>
</dbReference>
<dbReference type="Gene3D" id="3.30.70.330">
    <property type="match status" value="1"/>
</dbReference>
<dbReference type="EMBL" id="VXIS01000271">
    <property type="protein sequence ID" value="KAA8895343.1"/>
    <property type="molecule type" value="Genomic_DNA"/>
</dbReference>
<evidence type="ECO:0000256" key="1">
    <source>
        <dbReference type="PROSITE-ProRule" id="PRU00176"/>
    </source>
</evidence>
<evidence type="ECO:0000259" key="2">
    <source>
        <dbReference type="PROSITE" id="PS50102"/>
    </source>
</evidence>
<dbReference type="Proteomes" id="UP000326924">
    <property type="component" value="Unassembled WGS sequence"/>
</dbReference>
<evidence type="ECO:0000313" key="4">
    <source>
        <dbReference type="Proteomes" id="UP000326924"/>
    </source>
</evidence>
<reference evidence="3 4" key="1">
    <citation type="submission" date="2019-09" db="EMBL/GenBank/DDBJ databases">
        <title>Draft genome of the ectomycorrhizal ascomycete Sphaerosporella brunnea.</title>
        <authorList>
            <consortium name="DOE Joint Genome Institute"/>
            <person name="Benucci G.M."/>
            <person name="Marozzi G."/>
            <person name="Antonielli L."/>
            <person name="Sanchez S."/>
            <person name="Marco P."/>
            <person name="Wang X."/>
            <person name="Falini L.B."/>
            <person name="Barry K."/>
            <person name="Haridas S."/>
            <person name="Lipzen A."/>
            <person name="Labutti K."/>
            <person name="Grigoriev I.V."/>
            <person name="Murat C."/>
            <person name="Martin F."/>
            <person name="Albertini E."/>
            <person name="Donnini D."/>
            <person name="Bonito G."/>
        </authorList>
    </citation>
    <scope>NUCLEOTIDE SEQUENCE [LARGE SCALE GENOMIC DNA]</scope>
    <source>
        <strain evidence="3 4">Sb_GMNB300</strain>
    </source>
</reference>
<dbReference type="SMART" id="SM00360">
    <property type="entry name" value="RRM"/>
    <property type="match status" value="1"/>
</dbReference>
<dbReference type="PANTHER" id="PTHR32343">
    <property type="entry name" value="SERINE/ARGININE-RICH SPLICING FACTOR"/>
    <property type="match status" value="1"/>
</dbReference>
<dbReference type="PROSITE" id="PS50102">
    <property type="entry name" value="RRM"/>
    <property type="match status" value="1"/>
</dbReference>
<proteinExistence type="predicted"/>
<sequence>MAATVHVSNIAPNTTEKDITNFFSFCGKIVNLSLTPTTSDPNSPLSATITFERDTAAKTAVLLDGTPLNNVPLRVEAAHSIEEIAGSHLGPSADLETSGDVAQETKPASAIMAEYLAAGYDLADSVLHRGIEFDKAHGITSKFASYLQNIIKTVESKAHIAEKAKQAESQYHFTEKAKGLARYFENVLGSTGAGQKVREFYQTSEKQAMDIHNEAKRLAELKKQQRRQSQELGQTADGKPFVAPDLTTCACGGQPNACTCEPGKCGCAGCAKSEADVKAGAFGQAQHAFEDVKGTAQDLGAEKV</sequence>
<accession>A0A5J5EJJ5</accession>
<organism evidence="3 4">
    <name type="scientific">Sphaerosporella brunnea</name>
    <dbReference type="NCBI Taxonomy" id="1250544"/>
    <lineage>
        <taxon>Eukaryota</taxon>
        <taxon>Fungi</taxon>
        <taxon>Dikarya</taxon>
        <taxon>Ascomycota</taxon>
        <taxon>Pezizomycotina</taxon>
        <taxon>Pezizomycetes</taxon>
        <taxon>Pezizales</taxon>
        <taxon>Pyronemataceae</taxon>
        <taxon>Sphaerosporella</taxon>
    </lineage>
</organism>
<dbReference type="AlphaFoldDB" id="A0A5J5EJJ5"/>
<evidence type="ECO:0000313" key="3">
    <source>
        <dbReference type="EMBL" id="KAA8895343.1"/>
    </source>
</evidence>
<feature type="domain" description="RRM" evidence="2">
    <location>
        <begin position="3"/>
        <end position="80"/>
    </location>
</feature>
<dbReference type="OrthoDB" id="7763451at2759"/>